<evidence type="ECO:0000313" key="1">
    <source>
        <dbReference type="EMBL" id="KAK8782854.1"/>
    </source>
</evidence>
<accession>A0AAQ4F6S9</accession>
<feature type="non-terminal residue" evidence="1">
    <location>
        <position position="62"/>
    </location>
</feature>
<organism evidence="1 2">
    <name type="scientific">Amblyomma americanum</name>
    <name type="common">Lone star tick</name>
    <dbReference type="NCBI Taxonomy" id="6943"/>
    <lineage>
        <taxon>Eukaryota</taxon>
        <taxon>Metazoa</taxon>
        <taxon>Ecdysozoa</taxon>
        <taxon>Arthropoda</taxon>
        <taxon>Chelicerata</taxon>
        <taxon>Arachnida</taxon>
        <taxon>Acari</taxon>
        <taxon>Parasitiformes</taxon>
        <taxon>Ixodida</taxon>
        <taxon>Ixodoidea</taxon>
        <taxon>Ixodidae</taxon>
        <taxon>Amblyomminae</taxon>
        <taxon>Amblyomma</taxon>
    </lineage>
</organism>
<keyword evidence="2" id="KW-1185">Reference proteome</keyword>
<reference evidence="1 2" key="1">
    <citation type="journal article" date="2023" name="Arcadia Sci">
        <title>De novo assembly of a long-read Amblyomma americanum tick genome.</title>
        <authorList>
            <person name="Chou S."/>
            <person name="Poskanzer K.E."/>
            <person name="Rollins M."/>
            <person name="Thuy-Boun P.S."/>
        </authorList>
    </citation>
    <scope>NUCLEOTIDE SEQUENCE [LARGE SCALE GENOMIC DNA]</scope>
    <source>
        <strain evidence="1">F_SG_1</strain>
        <tissue evidence="1">Salivary glands</tissue>
    </source>
</reference>
<dbReference type="AlphaFoldDB" id="A0AAQ4F6S9"/>
<protein>
    <submittedName>
        <fullName evidence="1">Uncharacterized protein</fullName>
    </submittedName>
</protein>
<gene>
    <name evidence="1" type="ORF">V5799_015803</name>
</gene>
<comment type="caution">
    <text evidence="1">The sequence shown here is derived from an EMBL/GenBank/DDBJ whole genome shotgun (WGS) entry which is preliminary data.</text>
</comment>
<dbReference type="Proteomes" id="UP001321473">
    <property type="component" value="Unassembled WGS sequence"/>
</dbReference>
<sequence>MCGVVTCSVPVLKQEPTQLSPDQLAAASIEHAPVMEQQDVGQSPYQPASVEVGSMAITHHEH</sequence>
<evidence type="ECO:0000313" key="2">
    <source>
        <dbReference type="Proteomes" id="UP001321473"/>
    </source>
</evidence>
<name>A0AAQ4F6S9_AMBAM</name>
<dbReference type="EMBL" id="JARKHS020006218">
    <property type="protein sequence ID" value="KAK8782854.1"/>
    <property type="molecule type" value="Genomic_DNA"/>
</dbReference>
<proteinExistence type="predicted"/>